<organism evidence="1 2">
    <name type="scientific">Paxillus rubicundulus Ve08.2h10</name>
    <dbReference type="NCBI Taxonomy" id="930991"/>
    <lineage>
        <taxon>Eukaryota</taxon>
        <taxon>Fungi</taxon>
        <taxon>Dikarya</taxon>
        <taxon>Basidiomycota</taxon>
        <taxon>Agaricomycotina</taxon>
        <taxon>Agaricomycetes</taxon>
        <taxon>Agaricomycetidae</taxon>
        <taxon>Boletales</taxon>
        <taxon>Paxilineae</taxon>
        <taxon>Paxillaceae</taxon>
        <taxon>Paxillus</taxon>
    </lineage>
</organism>
<dbReference type="InParanoid" id="A0A0D0DRG9"/>
<dbReference type="EMBL" id="KN825032">
    <property type="protein sequence ID" value="KIK95603.1"/>
    <property type="molecule type" value="Genomic_DNA"/>
</dbReference>
<protein>
    <submittedName>
        <fullName evidence="1">Uncharacterized protein</fullName>
    </submittedName>
</protein>
<feature type="non-terminal residue" evidence="1">
    <location>
        <position position="58"/>
    </location>
</feature>
<dbReference type="AlphaFoldDB" id="A0A0D0DRG9"/>
<accession>A0A0D0DRG9</accession>
<evidence type="ECO:0000313" key="1">
    <source>
        <dbReference type="EMBL" id="KIK95603.1"/>
    </source>
</evidence>
<sequence>EMIALIQSAIDETAKYCGWTHNGMVCNAPVKNKDFSAHFNTHHVVDSDTFHQCLWYSC</sequence>
<evidence type="ECO:0000313" key="2">
    <source>
        <dbReference type="Proteomes" id="UP000054538"/>
    </source>
</evidence>
<name>A0A0D0DRG9_9AGAM</name>
<feature type="non-terminal residue" evidence="1">
    <location>
        <position position="1"/>
    </location>
</feature>
<keyword evidence="2" id="KW-1185">Reference proteome</keyword>
<gene>
    <name evidence="1" type="ORF">PAXRUDRAFT_62507</name>
</gene>
<reference evidence="2" key="2">
    <citation type="submission" date="2015-01" db="EMBL/GenBank/DDBJ databases">
        <title>Evolutionary Origins and Diversification of the Mycorrhizal Mutualists.</title>
        <authorList>
            <consortium name="DOE Joint Genome Institute"/>
            <consortium name="Mycorrhizal Genomics Consortium"/>
            <person name="Kohler A."/>
            <person name="Kuo A."/>
            <person name="Nagy L.G."/>
            <person name="Floudas D."/>
            <person name="Copeland A."/>
            <person name="Barry K.W."/>
            <person name="Cichocki N."/>
            <person name="Veneault-Fourrey C."/>
            <person name="LaButti K."/>
            <person name="Lindquist E.A."/>
            <person name="Lipzen A."/>
            <person name="Lundell T."/>
            <person name="Morin E."/>
            <person name="Murat C."/>
            <person name="Riley R."/>
            <person name="Ohm R."/>
            <person name="Sun H."/>
            <person name="Tunlid A."/>
            <person name="Henrissat B."/>
            <person name="Grigoriev I.V."/>
            <person name="Hibbett D.S."/>
            <person name="Martin F."/>
        </authorList>
    </citation>
    <scope>NUCLEOTIDE SEQUENCE [LARGE SCALE GENOMIC DNA]</scope>
    <source>
        <strain evidence="2">Ve08.2h10</strain>
    </source>
</reference>
<dbReference type="Proteomes" id="UP000054538">
    <property type="component" value="Unassembled WGS sequence"/>
</dbReference>
<reference evidence="1 2" key="1">
    <citation type="submission" date="2014-04" db="EMBL/GenBank/DDBJ databases">
        <authorList>
            <consortium name="DOE Joint Genome Institute"/>
            <person name="Kuo A."/>
            <person name="Kohler A."/>
            <person name="Jargeat P."/>
            <person name="Nagy L.G."/>
            <person name="Floudas D."/>
            <person name="Copeland A."/>
            <person name="Barry K.W."/>
            <person name="Cichocki N."/>
            <person name="Veneault-Fourrey C."/>
            <person name="LaButti K."/>
            <person name="Lindquist E.A."/>
            <person name="Lipzen A."/>
            <person name="Lundell T."/>
            <person name="Morin E."/>
            <person name="Murat C."/>
            <person name="Sun H."/>
            <person name="Tunlid A."/>
            <person name="Henrissat B."/>
            <person name="Grigoriev I.V."/>
            <person name="Hibbett D.S."/>
            <person name="Martin F."/>
            <person name="Nordberg H.P."/>
            <person name="Cantor M.N."/>
            <person name="Hua S.X."/>
        </authorList>
    </citation>
    <scope>NUCLEOTIDE SEQUENCE [LARGE SCALE GENOMIC DNA]</scope>
    <source>
        <strain evidence="1 2">Ve08.2h10</strain>
    </source>
</reference>
<proteinExistence type="predicted"/>
<dbReference type="HOGENOM" id="CLU_2984594_0_0_1"/>
<dbReference type="OrthoDB" id="10261408at2759"/>